<dbReference type="Proteomes" id="UP000004846">
    <property type="component" value="Unassembled WGS sequence"/>
</dbReference>
<dbReference type="PANTHER" id="PTHR30231">
    <property type="entry name" value="DNA POLYMERASE III SUBUNIT EPSILON"/>
    <property type="match status" value="1"/>
</dbReference>
<evidence type="ECO:0000256" key="3">
    <source>
        <dbReference type="ARBA" id="ARBA00022705"/>
    </source>
</evidence>
<evidence type="ECO:0000256" key="2">
    <source>
        <dbReference type="ARBA" id="ARBA00022695"/>
    </source>
</evidence>
<dbReference type="Pfam" id="PF00929">
    <property type="entry name" value="RNase_T"/>
    <property type="match status" value="1"/>
</dbReference>
<dbReference type="SUPFAM" id="SSF53098">
    <property type="entry name" value="Ribonuclease H-like"/>
    <property type="match status" value="1"/>
</dbReference>
<dbReference type="SMART" id="SM00491">
    <property type="entry name" value="HELICc2"/>
    <property type="match status" value="1"/>
</dbReference>
<evidence type="ECO:0000256" key="10">
    <source>
        <dbReference type="HAMAP-Rule" id="MF_02206"/>
    </source>
</evidence>
<dbReference type="AlphaFoldDB" id="A0A125W2A9"/>
<evidence type="ECO:0000256" key="1">
    <source>
        <dbReference type="ARBA" id="ARBA00022679"/>
    </source>
</evidence>
<gene>
    <name evidence="10 11" type="primary">dinG</name>
    <name evidence="13" type="ORF">HMPREF9498_02956</name>
</gene>
<keyword evidence="4 10" id="KW-0540">Nuclease</keyword>
<protein>
    <recommendedName>
        <fullName evidence="10 11">3'-5' exonuclease DinG</fullName>
        <ecNumber evidence="10 11">3.1.-.-</ecNumber>
    </recommendedName>
</protein>
<dbReference type="InterPro" id="IPR012337">
    <property type="entry name" value="RNaseH-like_sf"/>
</dbReference>
<dbReference type="GO" id="GO:0004386">
    <property type="term" value="F:helicase activity"/>
    <property type="evidence" value="ECO:0007669"/>
    <property type="project" value="UniProtKB-KW"/>
</dbReference>
<reference evidence="13 14" key="1">
    <citation type="submission" date="2010-07" db="EMBL/GenBank/DDBJ databases">
        <authorList>
            <person name="Sid Ahmed O."/>
        </authorList>
    </citation>
    <scope>NUCLEOTIDE SEQUENCE [LARGE SCALE GENOMIC DNA]</scope>
    <source>
        <strain evidence="13 14">TX4248</strain>
    </source>
</reference>
<sequence>MKGVKSLKDKQVYAVVDLETTGTDPTSDRIIQFGCVLVQDGKIIANFATDVNPNQVVPKQIQSLTGISNTQVQKAPYFEDVAHTIYHYLEDTIFVAHNVHFDYNFLARELVRCGTPPLTIPAIDTVELAQIFLPTEKSFRLSDLSESLGLSHENPHQADSDAQVTAELLLLIQEKMKSLPLVTMEKIAELSQQTARETSTFIQQTYEQMKKQVTPLNPAYQVVSGIALRKKEVPLFEETFYQTSTYPKTKKAKEKLFGERFAYRAEQSRMMNLVYDHFTEGTTKDLFIEAATGTGKTLGYLLPMSYLATPEKPVIISTVSIVLQNQLVEKDLPLANQICQGKLRGIVIKSHRHYLDLQRFKATLNQPTPQKQYALYQMGVLVWLLETETGDLDELQLTNLNHLFWKEVTHRGLDFLSKKDELYEVDFLRHLYKKVAQSNVLIVNHAFLAQESLRKQPLLPESPWLIIDEAHHLPDIASRMASERVNSVILKKQVTHFIEKEQLFVALQQIFQQFSEEQRLVKIYQQGLLDFVDEWQDFLFELHRLFSKTQKRIDHQELLLTKERIDYLSAAGEKHSQTLQLLLQELLTIQSKLQQTIMSQLETFSLADRIVFVRLFQFFDEIERIHHCFTIYLDDWRPRWVKEYLPQNEDHGLIEIHDLEASLLPETKWYPRYERIIYTSGTLKFGNNKKYLPQRLGLTEVTFKTLPTPYNYAENARVYVPEEAVAIQNASSYEMGQYISDTIEKLMAQEERSMLVLFTSHELLSTVYHQVQPRLLEKGQEVLAQGISGSREKILKRFSNGKPNVLLGADSFWEGVDLPGTALQLLIVTRLPFENPKRPLVQAKYAYLEAEGIQPFAQEAVPKAALRLRQALGRLIRSEEDRGALLILDRRLVTAKYGKRLIKAFPKGLSVKEAPMPEILEELKEFLNK</sequence>
<dbReference type="GO" id="GO:0005524">
    <property type="term" value="F:ATP binding"/>
    <property type="evidence" value="ECO:0007669"/>
    <property type="project" value="UniProtKB-UniRule"/>
</dbReference>
<dbReference type="Gene3D" id="3.40.50.300">
    <property type="entry name" value="P-loop containing nucleotide triphosphate hydrolases"/>
    <property type="match status" value="2"/>
</dbReference>
<evidence type="ECO:0000256" key="5">
    <source>
        <dbReference type="ARBA" id="ARBA00022741"/>
    </source>
</evidence>
<dbReference type="Pfam" id="PF13307">
    <property type="entry name" value="Helicase_C_2"/>
    <property type="match status" value="1"/>
</dbReference>
<dbReference type="InterPro" id="IPR014001">
    <property type="entry name" value="Helicase_ATP-bd"/>
</dbReference>
<dbReference type="GO" id="GO:0008408">
    <property type="term" value="F:3'-5' exonuclease activity"/>
    <property type="evidence" value="ECO:0007669"/>
    <property type="project" value="UniProtKB-UniRule"/>
</dbReference>
<comment type="similarity">
    <text evidence="10 11">Belongs to the helicase family. DinG subfamily. Type 2 sub-subfamily.</text>
</comment>
<keyword evidence="2" id="KW-0548">Nucleotidyltransferase</keyword>
<dbReference type="PANTHER" id="PTHR30231:SF41">
    <property type="entry name" value="DNA POLYMERASE III SUBUNIT EPSILON"/>
    <property type="match status" value="1"/>
</dbReference>
<dbReference type="GO" id="GO:0016818">
    <property type="term" value="F:hydrolase activity, acting on acid anhydrides, in phosphorus-containing anhydrides"/>
    <property type="evidence" value="ECO:0007669"/>
    <property type="project" value="InterPro"/>
</dbReference>
<name>A0A125W2A9_ENTFL</name>
<evidence type="ECO:0000256" key="6">
    <source>
        <dbReference type="ARBA" id="ARBA00022801"/>
    </source>
</evidence>
<evidence type="ECO:0000256" key="9">
    <source>
        <dbReference type="ARBA" id="ARBA00022932"/>
    </source>
</evidence>
<evidence type="ECO:0000256" key="4">
    <source>
        <dbReference type="ARBA" id="ARBA00022722"/>
    </source>
</evidence>
<keyword evidence="8 10" id="KW-0067">ATP-binding</keyword>
<evidence type="ECO:0000256" key="7">
    <source>
        <dbReference type="ARBA" id="ARBA00022839"/>
    </source>
</evidence>
<dbReference type="InterPro" id="IPR027417">
    <property type="entry name" value="P-loop_NTPase"/>
</dbReference>
<dbReference type="GO" id="GO:0003677">
    <property type="term" value="F:DNA binding"/>
    <property type="evidence" value="ECO:0007669"/>
    <property type="project" value="InterPro"/>
</dbReference>
<evidence type="ECO:0000256" key="8">
    <source>
        <dbReference type="ARBA" id="ARBA00022840"/>
    </source>
</evidence>
<dbReference type="InterPro" id="IPR013520">
    <property type="entry name" value="Ribonucl_H"/>
</dbReference>
<comment type="caution">
    <text evidence="13">The sequence shown here is derived from an EMBL/GenBank/DDBJ whole genome shotgun (WGS) entry which is preliminary data.</text>
</comment>
<dbReference type="PROSITE" id="PS51193">
    <property type="entry name" value="HELICASE_ATP_BIND_2"/>
    <property type="match status" value="1"/>
</dbReference>
<dbReference type="HOGENOM" id="CLU_012117_1_0_9"/>
<keyword evidence="9" id="KW-0239">DNA-directed DNA polymerase</keyword>
<feature type="binding site" evidence="10">
    <location>
        <begin position="290"/>
        <end position="297"/>
    </location>
    <ligand>
        <name>ATP</name>
        <dbReference type="ChEBI" id="CHEBI:30616"/>
    </ligand>
</feature>
<dbReference type="Gene3D" id="3.30.420.10">
    <property type="entry name" value="Ribonuclease H-like superfamily/Ribonuclease H"/>
    <property type="match status" value="1"/>
</dbReference>
<dbReference type="InterPro" id="IPR036397">
    <property type="entry name" value="RNaseH_sf"/>
</dbReference>
<dbReference type="GO" id="GO:0045004">
    <property type="term" value="P:DNA replication proofreading"/>
    <property type="evidence" value="ECO:0007669"/>
    <property type="project" value="TreeGrafter"/>
</dbReference>
<dbReference type="HAMAP" id="MF_02206">
    <property type="entry name" value="DinG_exonucl"/>
    <property type="match status" value="1"/>
</dbReference>
<accession>A0A125W2A9</accession>
<proteinExistence type="inferred from homology"/>
<dbReference type="GO" id="GO:0003887">
    <property type="term" value="F:DNA-directed DNA polymerase activity"/>
    <property type="evidence" value="ECO:0007669"/>
    <property type="project" value="UniProtKB-KW"/>
</dbReference>
<evidence type="ECO:0000259" key="12">
    <source>
        <dbReference type="PROSITE" id="PS51193"/>
    </source>
</evidence>
<dbReference type="SMART" id="SM00479">
    <property type="entry name" value="EXOIII"/>
    <property type="match status" value="1"/>
</dbReference>
<evidence type="ECO:0000256" key="11">
    <source>
        <dbReference type="RuleBase" id="RU364106"/>
    </source>
</evidence>
<dbReference type="GO" id="GO:0005829">
    <property type="term" value="C:cytosol"/>
    <property type="evidence" value="ECO:0007669"/>
    <property type="project" value="TreeGrafter"/>
</dbReference>
<keyword evidence="13" id="KW-0347">Helicase</keyword>
<dbReference type="RefSeq" id="WP_002362165.1">
    <property type="nucleotide sequence ID" value="NZ_GL454487.1"/>
</dbReference>
<dbReference type="EMBL" id="AEBR01000106">
    <property type="protein sequence ID" value="EFM81424.1"/>
    <property type="molecule type" value="Genomic_DNA"/>
</dbReference>
<keyword evidence="5 10" id="KW-0547">Nucleotide-binding</keyword>
<keyword evidence="6 10" id="KW-0378">Hydrolase</keyword>
<keyword evidence="7 10" id="KW-0269">Exonuclease</keyword>
<dbReference type="InterPro" id="IPR006054">
    <property type="entry name" value="DnaQ"/>
</dbReference>
<feature type="short sequence motif" description="DEAH box" evidence="10">
    <location>
        <begin position="468"/>
        <end position="471"/>
    </location>
</feature>
<dbReference type="GeneID" id="60894432"/>
<dbReference type="SMART" id="SM00487">
    <property type="entry name" value="DEXDc"/>
    <property type="match status" value="1"/>
</dbReference>
<dbReference type="InterPro" id="IPR014013">
    <property type="entry name" value="Helic_SF1/SF2_ATP-bd_DinG/Rad3"/>
</dbReference>
<dbReference type="FunFam" id="3.30.420.10:FF:000045">
    <property type="entry name" value="3'-5' exonuclease DinG"/>
    <property type="match status" value="1"/>
</dbReference>
<dbReference type="NCBIfam" id="TIGR00573">
    <property type="entry name" value="dnaq"/>
    <property type="match status" value="1"/>
</dbReference>
<evidence type="ECO:0000313" key="13">
    <source>
        <dbReference type="EMBL" id="EFM81424.1"/>
    </source>
</evidence>
<dbReference type="SUPFAM" id="SSF52540">
    <property type="entry name" value="P-loop containing nucleoside triphosphate hydrolases"/>
    <property type="match status" value="2"/>
</dbReference>
<dbReference type="NCBIfam" id="TIGR01407">
    <property type="entry name" value="dinG_rel"/>
    <property type="match status" value="1"/>
</dbReference>
<feature type="domain" description="Helicase ATP-binding" evidence="12">
    <location>
        <begin position="253"/>
        <end position="522"/>
    </location>
</feature>
<dbReference type="InterPro" id="IPR006310">
    <property type="entry name" value="DinG"/>
</dbReference>
<dbReference type="InterPro" id="IPR006555">
    <property type="entry name" value="ATP-dep_Helicase_C"/>
</dbReference>
<keyword evidence="1" id="KW-0808">Transferase</keyword>
<organism evidence="13 14">
    <name type="scientific">Enterococcus faecalis TX4248</name>
    <dbReference type="NCBI Taxonomy" id="749495"/>
    <lineage>
        <taxon>Bacteria</taxon>
        <taxon>Bacillati</taxon>
        <taxon>Bacillota</taxon>
        <taxon>Bacilli</taxon>
        <taxon>Lactobacillales</taxon>
        <taxon>Enterococcaceae</taxon>
        <taxon>Enterococcus</taxon>
    </lineage>
</organism>
<evidence type="ECO:0000313" key="14">
    <source>
        <dbReference type="Proteomes" id="UP000004846"/>
    </source>
</evidence>
<dbReference type="EC" id="3.1.-.-" evidence="10 11"/>
<dbReference type="CDD" id="cd06127">
    <property type="entry name" value="DEDDh"/>
    <property type="match status" value="1"/>
</dbReference>
<keyword evidence="3" id="KW-0235">DNA replication</keyword>
<comment type="function">
    <text evidence="10 11">3'-5' exonuclease.</text>
</comment>